<evidence type="ECO:0000313" key="3">
    <source>
        <dbReference type="Proteomes" id="UP000318380"/>
    </source>
</evidence>
<dbReference type="RefSeq" id="WP_145812334.1">
    <property type="nucleotide sequence ID" value="NZ_VIVK01000001.1"/>
</dbReference>
<proteinExistence type="predicted"/>
<feature type="region of interest" description="Disordered" evidence="1">
    <location>
        <begin position="56"/>
        <end position="77"/>
    </location>
</feature>
<organism evidence="2 3">
    <name type="scientific">Kribbella amoyensis</name>
    <dbReference type="NCBI Taxonomy" id="996641"/>
    <lineage>
        <taxon>Bacteria</taxon>
        <taxon>Bacillati</taxon>
        <taxon>Actinomycetota</taxon>
        <taxon>Actinomycetes</taxon>
        <taxon>Propionibacteriales</taxon>
        <taxon>Kribbellaceae</taxon>
        <taxon>Kribbella</taxon>
    </lineage>
</organism>
<keyword evidence="3" id="KW-1185">Reference proteome</keyword>
<comment type="caution">
    <text evidence="2">The sequence shown here is derived from an EMBL/GenBank/DDBJ whole genome shotgun (WGS) entry which is preliminary data.</text>
</comment>
<protein>
    <submittedName>
        <fullName evidence="2">Uncharacterized protein</fullName>
    </submittedName>
</protein>
<name>A0A561C0L1_9ACTN</name>
<feature type="region of interest" description="Disordered" evidence="1">
    <location>
        <begin position="123"/>
        <end position="175"/>
    </location>
</feature>
<evidence type="ECO:0000313" key="2">
    <source>
        <dbReference type="EMBL" id="TWD84729.1"/>
    </source>
</evidence>
<evidence type="ECO:0000256" key="1">
    <source>
        <dbReference type="SAM" id="MobiDB-lite"/>
    </source>
</evidence>
<dbReference type="AlphaFoldDB" id="A0A561C0L1"/>
<accession>A0A561C0L1</accession>
<sequence length="175" mass="18990">MNQRLLNSLTEVERGLVAETERDALKTLDEDELLELHQRIRRARTKYVKNYRRGASGSVAEHGGRGHAYAKNQRDRDKAELFETSLARVSREVAAAANRAASELRSERLAAARSAASGAVPAAAMATEADGSASNPSTRRKTTKTTGGLKKDASTRATGARRQAKRDARREAATS</sequence>
<dbReference type="OrthoDB" id="3829170at2"/>
<gene>
    <name evidence="2" type="ORF">FB561_5923</name>
</gene>
<reference evidence="2 3" key="1">
    <citation type="submission" date="2019-06" db="EMBL/GenBank/DDBJ databases">
        <title>Sequencing the genomes of 1000 actinobacteria strains.</title>
        <authorList>
            <person name="Klenk H.-P."/>
        </authorList>
    </citation>
    <scope>NUCLEOTIDE SEQUENCE [LARGE SCALE GENOMIC DNA]</scope>
    <source>
        <strain evidence="2 3">DSM 24683</strain>
    </source>
</reference>
<dbReference type="EMBL" id="VIVK01000001">
    <property type="protein sequence ID" value="TWD84729.1"/>
    <property type="molecule type" value="Genomic_DNA"/>
</dbReference>
<dbReference type="Proteomes" id="UP000318380">
    <property type="component" value="Unassembled WGS sequence"/>
</dbReference>
<feature type="compositionally biased region" description="Basic and acidic residues" evidence="1">
    <location>
        <begin position="165"/>
        <end position="175"/>
    </location>
</feature>